<reference evidence="2" key="1">
    <citation type="submission" date="2022-11" db="UniProtKB">
        <authorList>
            <consortium name="WormBaseParasite"/>
        </authorList>
    </citation>
    <scope>IDENTIFICATION</scope>
</reference>
<protein>
    <submittedName>
        <fullName evidence="2">SLC41A/MgtE integral membrane domain-containing protein</fullName>
    </submittedName>
</protein>
<proteinExistence type="predicted"/>
<dbReference type="AlphaFoldDB" id="A0A915CKA1"/>
<accession>A0A915CKA1</accession>
<organism evidence="1 2">
    <name type="scientific">Parascaris univalens</name>
    <name type="common">Nematode worm</name>
    <dbReference type="NCBI Taxonomy" id="6257"/>
    <lineage>
        <taxon>Eukaryota</taxon>
        <taxon>Metazoa</taxon>
        <taxon>Ecdysozoa</taxon>
        <taxon>Nematoda</taxon>
        <taxon>Chromadorea</taxon>
        <taxon>Rhabditida</taxon>
        <taxon>Spirurina</taxon>
        <taxon>Ascaridomorpha</taxon>
        <taxon>Ascaridoidea</taxon>
        <taxon>Ascarididae</taxon>
        <taxon>Parascaris</taxon>
    </lineage>
</organism>
<evidence type="ECO:0000313" key="1">
    <source>
        <dbReference type="Proteomes" id="UP000887569"/>
    </source>
</evidence>
<dbReference type="WBParaSite" id="PgR234X_g002_t06">
    <property type="protein sequence ID" value="PgR234X_g002_t06"/>
    <property type="gene ID" value="PgR234X_g002"/>
</dbReference>
<dbReference type="Proteomes" id="UP000887569">
    <property type="component" value="Unplaced"/>
</dbReference>
<sequence>DFQELVAIWLQSRQAESVLSCTNSGTLAFSLTIPCRTSSTPYGHSSRKVSTILFKSPKFHQKPHSRPFSDNFVKRTTKFEFERIVSFRCVALSAVFTVFCYY</sequence>
<name>A0A915CKA1_PARUN</name>
<evidence type="ECO:0000313" key="2">
    <source>
        <dbReference type="WBParaSite" id="PgR234X_g002_t06"/>
    </source>
</evidence>
<keyword evidence="1" id="KW-1185">Reference proteome</keyword>